<dbReference type="KEGG" id="fpu:FPSE_07761"/>
<dbReference type="AlphaFoldDB" id="K3VGI5"/>
<protein>
    <submittedName>
        <fullName evidence="1">Uncharacterized protein</fullName>
    </submittedName>
</protein>
<gene>
    <name evidence="1" type="ORF">FPSE_07761</name>
</gene>
<organism evidence="1 2">
    <name type="scientific">Fusarium pseudograminearum (strain CS3096)</name>
    <name type="common">Wheat and barley crown-rot fungus</name>
    <dbReference type="NCBI Taxonomy" id="1028729"/>
    <lineage>
        <taxon>Eukaryota</taxon>
        <taxon>Fungi</taxon>
        <taxon>Dikarya</taxon>
        <taxon>Ascomycota</taxon>
        <taxon>Pezizomycotina</taxon>
        <taxon>Sordariomycetes</taxon>
        <taxon>Hypocreomycetidae</taxon>
        <taxon>Hypocreales</taxon>
        <taxon>Nectriaceae</taxon>
        <taxon>Fusarium</taxon>
    </lineage>
</organism>
<dbReference type="GeneID" id="20366379"/>
<dbReference type="HOGENOM" id="CLU_2469193_0_0_1"/>
<keyword evidence="2" id="KW-1185">Reference proteome</keyword>
<name>K3VGI5_FUSPC</name>
<proteinExistence type="predicted"/>
<reference evidence="1 2" key="1">
    <citation type="journal article" date="2012" name="PLoS Pathog.">
        <title>Comparative pathogenomics reveals horizontally acquired novel virulence genes in fungi infecting cereal hosts.</title>
        <authorList>
            <person name="Gardiner D.M."/>
            <person name="McDonald M.C."/>
            <person name="Covarelli L."/>
            <person name="Solomon P.S."/>
            <person name="Rusu A.G."/>
            <person name="Marshall M."/>
            <person name="Kazan K."/>
            <person name="Chakraborty S."/>
            <person name="McDonald B.A."/>
            <person name="Manners J.M."/>
        </authorList>
    </citation>
    <scope>NUCLEOTIDE SEQUENCE [LARGE SCALE GENOMIC DNA]</scope>
    <source>
        <strain evidence="1 2">CS3096</strain>
    </source>
</reference>
<dbReference type="RefSeq" id="XP_009259154.1">
    <property type="nucleotide sequence ID" value="XM_009260879.1"/>
</dbReference>
<accession>K3VGI5</accession>
<sequence length="88" mass="9805">MTRACRAPLSQQIRQFTLVKFEVYHLGSGARGYNGSPSKQHQCMTRGSSDLQPEAVSQAFTRKRSPLELDPEADALLICSVLTCNKFM</sequence>
<evidence type="ECO:0000313" key="1">
    <source>
        <dbReference type="EMBL" id="EKJ72058.1"/>
    </source>
</evidence>
<dbReference type="EMBL" id="AFNW01000257">
    <property type="protein sequence ID" value="EKJ72058.1"/>
    <property type="molecule type" value="Genomic_DNA"/>
</dbReference>
<dbReference type="Proteomes" id="UP000007978">
    <property type="component" value="Chromosome 4"/>
</dbReference>
<comment type="caution">
    <text evidence="1">The sequence shown here is derived from an EMBL/GenBank/DDBJ whole genome shotgun (WGS) entry which is preliminary data.</text>
</comment>
<evidence type="ECO:0000313" key="2">
    <source>
        <dbReference type="Proteomes" id="UP000007978"/>
    </source>
</evidence>